<feature type="domain" description="EF-hand" evidence="2">
    <location>
        <begin position="18"/>
        <end position="53"/>
    </location>
</feature>
<dbReference type="EMBL" id="CAEKKB010000001">
    <property type="protein sequence ID" value="CAB4292463.1"/>
    <property type="molecule type" value="Genomic_DNA"/>
</dbReference>
<dbReference type="PROSITE" id="PS00018">
    <property type="entry name" value="EF_HAND_1"/>
    <property type="match status" value="1"/>
</dbReference>
<accession>A0A6J5VVW8</accession>
<proteinExistence type="predicted"/>
<sequence length="223" mass="25703">MEELHAAALAYYSNGSPELQRLAWSFFQSMDTNNDGRISSSEFYEFLQQSGYSWIINDPSFFTKLDRNRDGGLDFYDVLTFYYIVKTRNILCQGCRLVACFDVGADHHQGTYDLCAACYRIRKFYHHHTYFLDNHVLLRSKRGLPPCASPDLNKAMTPVPQPLVIYNNYYFQAPERNKWFQAYRLIEIAVAAASAAANCTIMLCYYKKGLMDAYTGSPESEKM</sequence>
<dbReference type="Pfam" id="PF13202">
    <property type="entry name" value="EF-hand_5"/>
    <property type="match status" value="1"/>
</dbReference>
<dbReference type="OrthoDB" id="8785703at2759"/>
<gene>
    <name evidence="3" type="ORF">ORAREDHAP_LOCUS862</name>
</gene>
<dbReference type="InterPro" id="IPR018247">
    <property type="entry name" value="EF_Hand_1_Ca_BS"/>
</dbReference>
<dbReference type="AlphaFoldDB" id="A0A6J5VVW8"/>
<dbReference type="Proteomes" id="UP000507245">
    <property type="component" value="Unassembled WGS sequence"/>
</dbReference>
<organism evidence="3 4">
    <name type="scientific">Prunus armeniaca</name>
    <name type="common">Apricot</name>
    <name type="synonym">Armeniaca vulgaris</name>
    <dbReference type="NCBI Taxonomy" id="36596"/>
    <lineage>
        <taxon>Eukaryota</taxon>
        <taxon>Viridiplantae</taxon>
        <taxon>Streptophyta</taxon>
        <taxon>Embryophyta</taxon>
        <taxon>Tracheophyta</taxon>
        <taxon>Spermatophyta</taxon>
        <taxon>Magnoliopsida</taxon>
        <taxon>eudicotyledons</taxon>
        <taxon>Gunneridae</taxon>
        <taxon>Pentapetalae</taxon>
        <taxon>rosids</taxon>
        <taxon>fabids</taxon>
        <taxon>Rosales</taxon>
        <taxon>Rosaceae</taxon>
        <taxon>Amygdaloideae</taxon>
        <taxon>Amygdaleae</taxon>
        <taxon>Prunus</taxon>
    </lineage>
</organism>
<keyword evidence="1" id="KW-0106">Calcium</keyword>
<reference evidence="4" key="1">
    <citation type="journal article" date="2020" name="Genome Biol.">
        <title>Gamete binning: chromosome-level and haplotype-resolved genome assembly enabled by high-throughput single-cell sequencing of gamete genomes.</title>
        <authorList>
            <person name="Campoy J.A."/>
            <person name="Sun H."/>
            <person name="Goel M."/>
            <person name="Jiao W.-B."/>
            <person name="Folz-Donahue K."/>
            <person name="Wang N."/>
            <person name="Rubio M."/>
            <person name="Liu C."/>
            <person name="Kukat C."/>
            <person name="Ruiz D."/>
            <person name="Huettel B."/>
            <person name="Schneeberger K."/>
        </authorList>
    </citation>
    <scope>NUCLEOTIDE SEQUENCE [LARGE SCALE GENOMIC DNA]</scope>
    <source>
        <strain evidence="4">cv. Rojo Pasion</strain>
    </source>
</reference>
<dbReference type="GO" id="GO:0005509">
    <property type="term" value="F:calcium ion binding"/>
    <property type="evidence" value="ECO:0007669"/>
    <property type="project" value="InterPro"/>
</dbReference>
<evidence type="ECO:0000259" key="2">
    <source>
        <dbReference type="PROSITE" id="PS50222"/>
    </source>
</evidence>
<evidence type="ECO:0000313" key="3">
    <source>
        <dbReference type="EMBL" id="CAB4292463.1"/>
    </source>
</evidence>
<evidence type="ECO:0000256" key="1">
    <source>
        <dbReference type="ARBA" id="ARBA00022837"/>
    </source>
</evidence>
<dbReference type="CDD" id="cd00051">
    <property type="entry name" value="EFh"/>
    <property type="match status" value="1"/>
</dbReference>
<dbReference type="PROSITE" id="PS50222">
    <property type="entry name" value="EF_HAND_2"/>
    <property type="match status" value="1"/>
</dbReference>
<dbReference type="InterPro" id="IPR002048">
    <property type="entry name" value="EF_hand_dom"/>
</dbReference>
<keyword evidence="4" id="KW-1185">Reference proteome</keyword>
<dbReference type="SUPFAM" id="SSF47473">
    <property type="entry name" value="EF-hand"/>
    <property type="match status" value="1"/>
</dbReference>
<dbReference type="InterPro" id="IPR011992">
    <property type="entry name" value="EF-hand-dom_pair"/>
</dbReference>
<evidence type="ECO:0000313" key="4">
    <source>
        <dbReference type="Proteomes" id="UP000507245"/>
    </source>
</evidence>
<name>A0A6J5VVW8_PRUAR</name>
<protein>
    <recommendedName>
        <fullName evidence="2">EF-hand domain-containing protein</fullName>
    </recommendedName>
</protein>
<dbReference type="Gene3D" id="1.10.238.10">
    <property type="entry name" value="EF-hand"/>
    <property type="match status" value="1"/>
</dbReference>